<dbReference type="InterPro" id="IPR005531">
    <property type="entry name" value="Asp23"/>
</dbReference>
<evidence type="ECO:0000256" key="1">
    <source>
        <dbReference type="ARBA" id="ARBA00005721"/>
    </source>
</evidence>
<proteinExistence type="inferred from homology"/>
<accession>A0A9D0Z4D5</accession>
<reference evidence="2" key="2">
    <citation type="journal article" date="2021" name="PeerJ">
        <title>Extensive microbial diversity within the chicken gut microbiome revealed by metagenomics and culture.</title>
        <authorList>
            <person name="Gilroy R."/>
            <person name="Ravi A."/>
            <person name="Getino M."/>
            <person name="Pursley I."/>
            <person name="Horton D.L."/>
            <person name="Alikhan N.F."/>
            <person name="Baker D."/>
            <person name="Gharbi K."/>
            <person name="Hall N."/>
            <person name="Watson M."/>
            <person name="Adriaenssens E.M."/>
            <person name="Foster-Nyarko E."/>
            <person name="Jarju S."/>
            <person name="Secka A."/>
            <person name="Antonio M."/>
            <person name="Oren A."/>
            <person name="Chaudhuri R.R."/>
            <person name="La Ragione R."/>
            <person name="Hildebrand F."/>
            <person name="Pallen M.J."/>
        </authorList>
    </citation>
    <scope>NUCLEOTIDE SEQUENCE</scope>
    <source>
        <strain evidence="2">13361</strain>
    </source>
</reference>
<dbReference type="EMBL" id="DVFK01000058">
    <property type="protein sequence ID" value="HIQ67633.1"/>
    <property type="molecule type" value="Genomic_DNA"/>
</dbReference>
<sequence length="122" mass="12673">MADTKQYVTQEQEKGSVMISEDVIGAIVENTLGEVEGVAGLVTKPGSDLAERIGVKNWGRGIKITIGEDETLVIDCNVNVVYGQNVASVAKAAQEAVTSSVEAIAGVSVRAVNVNVCGIVRA</sequence>
<dbReference type="PANTHER" id="PTHR34297:SF1">
    <property type="entry name" value="ASP23_GLS24 FAMILY ENVELOPE STRESS RESPONSE PROTEIN"/>
    <property type="match status" value="1"/>
</dbReference>
<dbReference type="PANTHER" id="PTHR34297">
    <property type="entry name" value="HYPOTHETICAL CYTOSOLIC PROTEIN-RELATED"/>
    <property type="match status" value="1"/>
</dbReference>
<protein>
    <submittedName>
        <fullName evidence="2">Asp23/Gls24 family envelope stress response protein</fullName>
    </submittedName>
</protein>
<reference evidence="2" key="1">
    <citation type="submission" date="2020-10" db="EMBL/GenBank/DDBJ databases">
        <authorList>
            <person name="Gilroy R."/>
        </authorList>
    </citation>
    <scope>NUCLEOTIDE SEQUENCE</scope>
    <source>
        <strain evidence="2">13361</strain>
    </source>
</reference>
<gene>
    <name evidence="2" type="ORF">IAB74_03880</name>
</gene>
<evidence type="ECO:0000313" key="2">
    <source>
        <dbReference type="EMBL" id="HIQ67633.1"/>
    </source>
</evidence>
<dbReference type="Pfam" id="PF03780">
    <property type="entry name" value="Asp23"/>
    <property type="match status" value="1"/>
</dbReference>
<organism evidence="2 3">
    <name type="scientific">Candidatus Faecousia excrementigallinarum</name>
    <dbReference type="NCBI Taxonomy" id="2840806"/>
    <lineage>
        <taxon>Bacteria</taxon>
        <taxon>Bacillati</taxon>
        <taxon>Bacillota</taxon>
        <taxon>Clostridia</taxon>
        <taxon>Eubacteriales</taxon>
        <taxon>Oscillospiraceae</taxon>
        <taxon>Faecousia</taxon>
    </lineage>
</organism>
<dbReference type="Proteomes" id="UP000886796">
    <property type="component" value="Unassembled WGS sequence"/>
</dbReference>
<comment type="caution">
    <text evidence="2">The sequence shown here is derived from an EMBL/GenBank/DDBJ whole genome shotgun (WGS) entry which is preliminary data.</text>
</comment>
<name>A0A9D0Z4D5_9FIRM</name>
<dbReference type="AlphaFoldDB" id="A0A9D0Z4D5"/>
<comment type="similarity">
    <text evidence="1">Belongs to the asp23 family.</text>
</comment>
<evidence type="ECO:0000313" key="3">
    <source>
        <dbReference type="Proteomes" id="UP000886796"/>
    </source>
</evidence>